<feature type="region of interest" description="Disordered" evidence="2">
    <location>
        <begin position="1"/>
        <end position="29"/>
    </location>
</feature>
<keyword evidence="1" id="KW-0479">Metal-binding</keyword>
<feature type="domain" description="SBP-type" evidence="4">
    <location>
        <begin position="131"/>
        <end position="208"/>
    </location>
</feature>
<evidence type="ECO:0000256" key="3">
    <source>
        <dbReference type="SAM" id="Phobius"/>
    </source>
</evidence>
<protein>
    <recommendedName>
        <fullName evidence="4">SBP-type domain-containing protein</fullName>
    </recommendedName>
</protein>
<feature type="transmembrane region" description="Helical" evidence="3">
    <location>
        <begin position="563"/>
        <end position="586"/>
    </location>
</feature>
<evidence type="ECO:0000256" key="2">
    <source>
        <dbReference type="SAM" id="MobiDB-lite"/>
    </source>
</evidence>
<dbReference type="Proteomes" id="UP000886885">
    <property type="component" value="Chromosome 10A"/>
</dbReference>
<comment type="caution">
    <text evidence="5">The sequence shown here is derived from an EMBL/GenBank/DDBJ whole genome shotgun (WGS) entry which is preliminary data.</text>
</comment>
<dbReference type="OrthoDB" id="514967at2759"/>
<dbReference type="PANTHER" id="PTHR31251:SF108">
    <property type="entry name" value="SQUAMOSA PROMOTER-BINDING-LIKE PROTEIN 7"/>
    <property type="match status" value="1"/>
</dbReference>
<evidence type="ECO:0000256" key="1">
    <source>
        <dbReference type="PROSITE-ProRule" id="PRU00470"/>
    </source>
</evidence>
<dbReference type="EMBL" id="JAAWWB010000019">
    <property type="protein sequence ID" value="KAG6758897.1"/>
    <property type="molecule type" value="Genomic_DNA"/>
</dbReference>
<keyword evidence="1" id="KW-0862">Zinc</keyword>
<sequence>METSSSSSHPPPPPPPQQDGDIEIHHPPVTTEWDWGDLLDFTVDDQFPLSFDTVVDVTQPIDNPTPEVESQQLEAPVSDRVRKRDPRLICSNFLAGIVPCACPEMDELLLEEEAALSGKKRARVARAGSSIARCQVPSCEADISELKGYHRRHRVCLGCANATAVVLDGETKRYCQQCGKFHVLSDFDEGKRSCRRKLERHNNRRRRKPVDSSKGSAGYKEVQRDLLTEDTTCDAEAGKDGLWSSSQVVEKEGLVESEDGRISALNSDPISQNVNSDSGVSFTASGDTRMDCGRDDSKLPFSPSICDNKSAYSSMVGLYYFVDSVARQVGSHSSFMIGIRQNSLEGFDTKYFKELYYNIQMVGQYACGVGGIYSSWMYNPDCVSSDANIYVGEGFISRPPISESTKLQLLEDPTSYLNDLLGSGKMLSKKGRMRVHLNNMIFNVTKDGHSVMKVNVKGHAPRLHYVHPTCFEAGKPMEFVVCGSNLLQPKFRFLVSFAGKYLAHDYCVALPQVHTEGDSGLHHQLYKILTHCIEPNLLGPLFIELFYMAGLVTRLVMRVVLVLGLGCCIMLSCSITWLLVVIQSILEMVFHYKYALQVENESGLSNFIPVLIGDREVCSEMKIIQQRFDVSHSLIFGSECEVSAMRQTAFSEFRMDIAWLLKEPSAENYQQTITSFQIRRFNSLLSFLLHHESIIILDKILKNLKIMMDKREVNGMFDDTSDTKTRLLQSHMEYASNILHQKLKRSEVMKHHLECPGQEYCVSGSCCVSNKPAVISSEVLEQRPNGGLGNSKCIVRSEEVPLFNRDDVMRKNLINERPKKSCGLVFSNRVLKYRPSVFVIAIIAVCFAVCALLLHPRKVSKLAVSIRRCLIDRY</sequence>
<proteinExistence type="predicted"/>
<dbReference type="PANTHER" id="PTHR31251">
    <property type="entry name" value="SQUAMOSA PROMOTER-BINDING-LIKE PROTEIN 4"/>
    <property type="match status" value="1"/>
</dbReference>
<dbReference type="InterPro" id="IPR004333">
    <property type="entry name" value="SBP_dom"/>
</dbReference>
<dbReference type="Pfam" id="PF03110">
    <property type="entry name" value="SBP"/>
    <property type="match status" value="1"/>
</dbReference>
<feature type="transmembrane region" description="Helical" evidence="3">
    <location>
        <begin position="836"/>
        <end position="854"/>
    </location>
</feature>
<keyword evidence="3" id="KW-1133">Transmembrane helix</keyword>
<dbReference type="Pfam" id="PF26102">
    <property type="entry name" value="Ig_SPL7"/>
    <property type="match status" value="1"/>
</dbReference>
<dbReference type="PROSITE" id="PS51141">
    <property type="entry name" value="ZF_SBP"/>
    <property type="match status" value="1"/>
</dbReference>
<keyword evidence="3" id="KW-0472">Membrane</keyword>
<evidence type="ECO:0000313" key="6">
    <source>
        <dbReference type="Proteomes" id="UP000886885"/>
    </source>
</evidence>
<feature type="compositionally biased region" description="Basic residues" evidence="2">
    <location>
        <begin position="198"/>
        <end position="208"/>
    </location>
</feature>
<accession>A0A8X7Z0V2</accession>
<feature type="region of interest" description="Disordered" evidence="2">
    <location>
        <begin position="198"/>
        <end position="221"/>
    </location>
</feature>
<evidence type="ECO:0000259" key="4">
    <source>
        <dbReference type="PROSITE" id="PS51141"/>
    </source>
</evidence>
<name>A0A8X7Z0V2_POPTO</name>
<dbReference type="GO" id="GO:0008270">
    <property type="term" value="F:zinc ion binding"/>
    <property type="evidence" value="ECO:0007669"/>
    <property type="project" value="UniProtKB-KW"/>
</dbReference>
<dbReference type="AlphaFoldDB" id="A0A8X7Z0V2"/>
<keyword evidence="6" id="KW-1185">Reference proteome</keyword>
<organism evidence="5 6">
    <name type="scientific">Populus tomentosa</name>
    <name type="common">Chinese white poplar</name>
    <dbReference type="NCBI Taxonomy" id="118781"/>
    <lineage>
        <taxon>Eukaryota</taxon>
        <taxon>Viridiplantae</taxon>
        <taxon>Streptophyta</taxon>
        <taxon>Embryophyta</taxon>
        <taxon>Tracheophyta</taxon>
        <taxon>Spermatophyta</taxon>
        <taxon>Magnoliopsida</taxon>
        <taxon>eudicotyledons</taxon>
        <taxon>Gunneridae</taxon>
        <taxon>Pentapetalae</taxon>
        <taxon>rosids</taxon>
        <taxon>fabids</taxon>
        <taxon>Malpighiales</taxon>
        <taxon>Salicaceae</taxon>
        <taxon>Saliceae</taxon>
        <taxon>Populus</taxon>
    </lineage>
</organism>
<dbReference type="GO" id="GO:0003677">
    <property type="term" value="F:DNA binding"/>
    <property type="evidence" value="ECO:0007669"/>
    <property type="project" value="InterPro"/>
</dbReference>
<keyword evidence="1" id="KW-0863">Zinc-finger</keyword>
<keyword evidence="3" id="KW-0812">Transmembrane</keyword>
<reference evidence="5" key="1">
    <citation type="journal article" date="2020" name="bioRxiv">
        <title>Hybrid origin of Populus tomentosa Carr. identified through genome sequencing and phylogenomic analysis.</title>
        <authorList>
            <person name="An X."/>
            <person name="Gao K."/>
            <person name="Chen Z."/>
            <person name="Li J."/>
            <person name="Yang X."/>
            <person name="Yang X."/>
            <person name="Zhou J."/>
            <person name="Guo T."/>
            <person name="Zhao T."/>
            <person name="Huang S."/>
            <person name="Miao D."/>
            <person name="Khan W.U."/>
            <person name="Rao P."/>
            <person name="Ye M."/>
            <person name="Lei B."/>
            <person name="Liao W."/>
            <person name="Wang J."/>
            <person name="Ji L."/>
            <person name="Li Y."/>
            <person name="Guo B."/>
            <person name="Mustafa N.S."/>
            <person name="Li S."/>
            <person name="Yun Q."/>
            <person name="Keller S.R."/>
            <person name="Mao J."/>
            <person name="Zhang R."/>
            <person name="Strauss S.H."/>
        </authorList>
    </citation>
    <scope>NUCLEOTIDE SEQUENCE</scope>
    <source>
        <strain evidence="5">GM15</strain>
        <tissue evidence="5">Leaf</tissue>
    </source>
</reference>
<evidence type="ECO:0000313" key="5">
    <source>
        <dbReference type="EMBL" id="KAG6758897.1"/>
    </source>
</evidence>
<gene>
    <name evidence="5" type="ORF">POTOM_035360</name>
</gene>
<dbReference type="InterPro" id="IPR044817">
    <property type="entry name" value="SBP-like"/>
</dbReference>